<organism evidence="1">
    <name type="scientific">Phaffia rhodozyma</name>
    <name type="common">Yeast</name>
    <name type="synonym">Xanthophyllomyces dendrorhous</name>
    <dbReference type="NCBI Taxonomy" id="264483"/>
    <lineage>
        <taxon>Eukaryota</taxon>
        <taxon>Fungi</taxon>
        <taxon>Dikarya</taxon>
        <taxon>Basidiomycota</taxon>
        <taxon>Agaricomycotina</taxon>
        <taxon>Tremellomycetes</taxon>
        <taxon>Cystofilobasidiales</taxon>
        <taxon>Mrakiaceae</taxon>
        <taxon>Phaffia</taxon>
    </lineage>
</organism>
<proteinExistence type="predicted"/>
<sequence>MPPLSSFLKGSYFTKTSSPDTADTADKATGSSVVNLSGHANRAEQPPPAFSNEICPPSYTPVGVRRKIIVRRKPGQDETDYALIHAQLLEKAYLYNLISSVEKQTPLEIYLLTPFSLDLGYLGGILISWKPMTYPLISRRLCSARGLDLFHGIARLISGSRL</sequence>
<accession>A0A0F7SW48</accession>
<protein>
    <submittedName>
        <fullName evidence="1">Uncharacterized protein</fullName>
    </submittedName>
</protein>
<dbReference type="AlphaFoldDB" id="A0A0F7SW48"/>
<dbReference type="EMBL" id="LN483332">
    <property type="protein sequence ID" value="CED85004.1"/>
    <property type="molecule type" value="Genomic_DNA"/>
</dbReference>
<name>A0A0F7SW48_PHARH</name>
<reference evidence="1" key="1">
    <citation type="submission" date="2014-08" db="EMBL/GenBank/DDBJ databases">
        <authorList>
            <person name="Sharma Rahul"/>
            <person name="Thines Marco"/>
        </authorList>
    </citation>
    <scope>NUCLEOTIDE SEQUENCE</scope>
</reference>
<evidence type="ECO:0000313" key="1">
    <source>
        <dbReference type="EMBL" id="CED85004.1"/>
    </source>
</evidence>